<sequence length="86" mass="9407">MSLDRKFNLMIQTRLKKIEPCTWRDLYDALNHPTVAMSDVACKLVPYLPPVVAPTETGDTDGVAPAASVTTSPFVTGPQIDSKGWM</sequence>
<comment type="caution">
    <text evidence="1">The sequence shown here is derived from an EMBL/GenBank/DDBJ whole genome shotgun (WGS) entry which is preliminary data.</text>
</comment>
<proteinExistence type="predicted"/>
<keyword evidence="2" id="KW-1185">Reference proteome</keyword>
<dbReference type="EMBL" id="CASHTH010001094">
    <property type="protein sequence ID" value="CAI8011275.1"/>
    <property type="molecule type" value="Genomic_DNA"/>
</dbReference>
<evidence type="ECO:0000313" key="1">
    <source>
        <dbReference type="EMBL" id="CAI8011275.1"/>
    </source>
</evidence>
<dbReference type="AlphaFoldDB" id="A0AA35WE75"/>
<name>A0AA35WE75_GEOBA</name>
<dbReference type="Proteomes" id="UP001174909">
    <property type="component" value="Unassembled WGS sequence"/>
</dbReference>
<evidence type="ECO:0000313" key="2">
    <source>
        <dbReference type="Proteomes" id="UP001174909"/>
    </source>
</evidence>
<reference evidence="1" key="1">
    <citation type="submission" date="2023-03" db="EMBL/GenBank/DDBJ databases">
        <authorList>
            <person name="Steffen K."/>
            <person name="Cardenas P."/>
        </authorList>
    </citation>
    <scope>NUCLEOTIDE SEQUENCE</scope>
</reference>
<gene>
    <name evidence="1" type="ORF">GBAR_LOCUS7303</name>
</gene>
<organism evidence="1 2">
    <name type="scientific">Geodia barretti</name>
    <name type="common">Barrett's horny sponge</name>
    <dbReference type="NCBI Taxonomy" id="519541"/>
    <lineage>
        <taxon>Eukaryota</taxon>
        <taxon>Metazoa</taxon>
        <taxon>Porifera</taxon>
        <taxon>Demospongiae</taxon>
        <taxon>Heteroscleromorpha</taxon>
        <taxon>Tetractinellida</taxon>
        <taxon>Astrophorina</taxon>
        <taxon>Geodiidae</taxon>
        <taxon>Geodia</taxon>
    </lineage>
</organism>
<protein>
    <submittedName>
        <fullName evidence="1">Uncharacterized protein</fullName>
    </submittedName>
</protein>
<accession>A0AA35WE75</accession>